<evidence type="ECO:0000256" key="8">
    <source>
        <dbReference type="SAM" id="MobiDB-lite"/>
    </source>
</evidence>
<keyword evidence="11" id="KW-1185">Reference proteome</keyword>
<dbReference type="SUPFAM" id="SSF52058">
    <property type="entry name" value="L domain-like"/>
    <property type="match status" value="1"/>
</dbReference>
<evidence type="ECO:0000256" key="1">
    <source>
        <dbReference type="ARBA" id="ARBA00004236"/>
    </source>
</evidence>
<protein>
    <submittedName>
        <fullName evidence="10">Uncharacterized protein</fullName>
    </submittedName>
</protein>
<evidence type="ECO:0000313" key="10">
    <source>
        <dbReference type="EMBL" id="CAI0466250.1"/>
    </source>
</evidence>
<keyword evidence="5" id="KW-0677">Repeat</keyword>
<dbReference type="InterPro" id="IPR032675">
    <property type="entry name" value="LRR_dom_sf"/>
</dbReference>
<dbReference type="InterPro" id="IPR001611">
    <property type="entry name" value="Leu-rich_rpt"/>
</dbReference>
<evidence type="ECO:0000313" key="11">
    <source>
        <dbReference type="Proteomes" id="UP001154282"/>
    </source>
</evidence>
<evidence type="ECO:0000256" key="5">
    <source>
        <dbReference type="ARBA" id="ARBA00022737"/>
    </source>
</evidence>
<dbReference type="FunFam" id="3.80.10.10:FF:000383">
    <property type="entry name" value="Leucine-rich repeat receptor protein kinase EMS1"/>
    <property type="match status" value="2"/>
</dbReference>
<evidence type="ECO:0000256" key="6">
    <source>
        <dbReference type="ARBA" id="ARBA00023136"/>
    </source>
</evidence>
<organism evidence="10 11">
    <name type="scientific">Linum tenue</name>
    <dbReference type="NCBI Taxonomy" id="586396"/>
    <lineage>
        <taxon>Eukaryota</taxon>
        <taxon>Viridiplantae</taxon>
        <taxon>Streptophyta</taxon>
        <taxon>Embryophyta</taxon>
        <taxon>Tracheophyta</taxon>
        <taxon>Spermatophyta</taxon>
        <taxon>Magnoliopsida</taxon>
        <taxon>eudicotyledons</taxon>
        <taxon>Gunneridae</taxon>
        <taxon>Pentapetalae</taxon>
        <taxon>rosids</taxon>
        <taxon>fabids</taxon>
        <taxon>Malpighiales</taxon>
        <taxon>Linaceae</taxon>
        <taxon>Linum</taxon>
    </lineage>
</organism>
<keyword evidence="6 9" id="KW-0472">Membrane</keyword>
<evidence type="ECO:0000256" key="9">
    <source>
        <dbReference type="SAM" id="Phobius"/>
    </source>
</evidence>
<dbReference type="GO" id="GO:0005886">
    <property type="term" value="C:plasma membrane"/>
    <property type="evidence" value="ECO:0007669"/>
    <property type="project" value="UniProtKB-SubCell"/>
</dbReference>
<proteinExistence type="predicted"/>
<dbReference type="AlphaFoldDB" id="A0AAV0P638"/>
<dbReference type="PANTHER" id="PTHR48057:SF18">
    <property type="entry name" value="REPEAT RECEPTOR-LIKE PROTEIN KINASE FAMILY PROTEIN, PUTATIVE-RELATED"/>
    <property type="match status" value="1"/>
</dbReference>
<dbReference type="Pfam" id="PF13855">
    <property type="entry name" value="LRR_8"/>
    <property type="match status" value="1"/>
</dbReference>
<name>A0AAV0P638_9ROSI</name>
<feature type="non-terminal residue" evidence="10">
    <location>
        <position position="1"/>
    </location>
</feature>
<reference evidence="10" key="1">
    <citation type="submission" date="2022-08" db="EMBL/GenBank/DDBJ databases">
        <authorList>
            <person name="Gutierrez-Valencia J."/>
        </authorList>
    </citation>
    <scope>NUCLEOTIDE SEQUENCE</scope>
</reference>
<feature type="region of interest" description="Disordered" evidence="8">
    <location>
        <begin position="360"/>
        <end position="379"/>
    </location>
</feature>
<dbReference type="Proteomes" id="UP001154282">
    <property type="component" value="Unassembled WGS sequence"/>
</dbReference>
<comment type="caution">
    <text evidence="10">The sequence shown here is derived from an EMBL/GenBank/DDBJ whole genome shotgun (WGS) entry which is preliminary data.</text>
</comment>
<evidence type="ECO:0000256" key="4">
    <source>
        <dbReference type="ARBA" id="ARBA00022729"/>
    </source>
</evidence>
<keyword evidence="2" id="KW-1003">Cell membrane</keyword>
<sequence length="402" mass="43159">KVESGGSNLRLLCTLLGENKLVGNIPDPVVGTSKLRDLILEYNNLTGVVPPSLGNISSLEVIAVNFNNLGGTIPETLGDLKNLYFLSMGGNSFTGTIPISIYNISSMSILYFPQNQLQGTIPSEFGNLLPNLIAFSVCENRFTGEIPPSLSNASNLEKFTIARNRVSGTLPSMEKLHKLRWLSIADNLLGTGEAGDVDFLSTFSNLSSLQLVSMSKNIFGGSLSQSVVNFTELSILAVNGNKLSGRIPEGIGKLKKLEWLHLGNNRLTGSVPEELGELGNLKSSFTKGYSSRSEYSLMAKSSISSRNRLSPLTNDGCLYMGGAVFAFLLVWCLWSYASPADSGGGNSFMPRVFSDIGCTRPALSDSTRPTPPSTTTRSYGNSIEKKVIGKGGRLRGMEAVFD</sequence>
<dbReference type="EMBL" id="CAMGYJ010000008">
    <property type="protein sequence ID" value="CAI0466250.1"/>
    <property type="molecule type" value="Genomic_DNA"/>
</dbReference>
<keyword evidence="4" id="KW-0732">Signal</keyword>
<dbReference type="PANTHER" id="PTHR48057">
    <property type="entry name" value="LEUCINE-RICH REPEAT SERINE/THREONINE-PROTEIN KINASE 1"/>
    <property type="match status" value="1"/>
</dbReference>
<comment type="subcellular location">
    <subcellularLocation>
        <location evidence="1">Cell membrane</location>
    </subcellularLocation>
</comment>
<gene>
    <name evidence="10" type="ORF">LITE_LOCUS36962</name>
</gene>
<dbReference type="FunFam" id="3.80.10.10:FF:000041">
    <property type="entry name" value="LRR receptor-like serine/threonine-protein kinase ERECTA"/>
    <property type="match status" value="1"/>
</dbReference>
<evidence type="ECO:0000256" key="2">
    <source>
        <dbReference type="ARBA" id="ARBA00022475"/>
    </source>
</evidence>
<keyword evidence="9" id="KW-1133">Transmembrane helix</keyword>
<dbReference type="InterPro" id="IPR052595">
    <property type="entry name" value="LRRC69/RLP"/>
</dbReference>
<keyword evidence="7" id="KW-0325">Glycoprotein</keyword>
<keyword evidence="3" id="KW-0433">Leucine-rich repeat</keyword>
<keyword evidence="9" id="KW-0812">Transmembrane</keyword>
<evidence type="ECO:0000256" key="3">
    <source>
        <dbReference type="ARBA" id="ARBA00022614"/>
    </source>
</evidence>
<dbReference type="Gene3D" id="3.80.10.10">
    <property type="entry name" value="Ribonuclease Inhibitor"/>
    <property type="match status" value="2"/>
</dbReference>
<feature type="transmembrane region" description="Helical" evidence="9">
    <location>
        <begin position="318"/>
        <end position="337"/>
    </location>
</feature>
<accession>A0AAV0P638</accession>
<evidence type="ECO:0000256" key="7">
    <source>
        <dbReference type="ARBA" id="ARBA00023180"/>
    </source>
</evidence>
<dbReference type="Pfam" id="PF00560">
    <property type="entry name" value="LRR_1"/>
    <property type="match status" value="1"/>
</dbReference>